<sequence>MVRDSGRTKRLLLDAATEEFAQHGLAGARVDRVAAAAGVNKERIYQYYGSKDSLFGTVLEHHLAAVMDAVPLEGEGPEAILDYAGRVFDHHAANQTLARLTFWEGLERESHVAEAARREHSERKVDAVVRAYPALGREGAQDLLLTVVTLCNAWPVLRGTDTLFGSASKDPARTARRRRAVIAAVQGTLDAVGDS</sequence>
<feature type="DNA-binding region" description="H-T-H motif" evidence="2">
    <location>
        <begin position="29"/>
        <end position="48"/>
    </location>
</feature>
<feature type="domain" description="HTH tetR-type" evidence="3">
    <location>
        <begin position="6"/>
        <end position="66"/>
    </location>
</feature>
<proteinExistence type="predicted"/>
<dbReference type="EMBL" id="JACBYE010000015">
    <property type="protein sequence ID" value="NYS93465.1"/>
    <property type="molecule type" value="Genomic_DNA"/>
</dbReference>
<dbReference type="RefSeq" id="WP_056133038.1">
    <property type="nucleotide sequence ID" value="NZ_JACBYE010000015.1"/>
</dbReference>
<keyword evidence="5" id="KW-1185">Reference proteome</keyword>
<dbReference type="InterPro" id="IPR041467">
    <property type="entry name" value="Sco4008_C"/>
</dbReference>
<dbReference type="GO" id="GO:0006355">
    <property type="term" value="P:regulation of DNA-templated transcription"/>
    <property type="evidence" value="ECO:0007669"/>
    <property type="project" value="UniProtKB-ARBA"/>
</dbReference>
<organism evidence="4 5">
    <name type="scientific">Sanguibacter inulinus</name>
    <dbReference type="NCBI Taxonomy" id="60922"/>
    <lineage>
        <taxon>Bacteria</taxon>
        <taxon>Bacillati</taxon>
        <taxon>Actinomycetota</taxon>
        <taxon>Actinomycetes</taxon>
        <taxon>Micrococcales</taxon>
        <taxon>Sanguibacteraceae</taxon>
        <taxon>Sanguibacter</taxon>
    </lineage>
</organism>
<keyword evidence="1 2" id="KW-0238">DNA-binding</keyword>
<dbReference type="PROSITE" id="PS50977">
    <property type="entry name" value="HTH_TETR_2"/>
    <property type="match status" value="1"/>
</dbReference>
<dbReference type="PANTHER" id="PTHR30328">
    <property type="entry name" value="TRANSCRIPTIONAL REPRESSOR"/>
    <property type="match status" value="1"/>
</dbReference>
<evidence type="ECO:0000256" key="2">
    <source>
        <dbReference type="PROSITE-ProRule" id="PRU00335"/>
    </source>
</evidence>
<dbReference type="Gene3D" id="1.10.357.10">
    <property type="entry name" value="Tetracycline Repressor, domain 2"/>
    <property type="match status" value="1"/>
</dbReference>
<dbReference type="PANTHER" id="PTHR30328:SF54">
    <property type="entry name" value="HTH-TYPE TRANSCRIPTIONAL REPRESSOR SCO4008"/>
    <property type="match status" value="1"/>
</dbReference>
<protein>
    <submittedName>
        <fullName evidence="4">TetR family transcriptional regulator</fullName>
    </submittedName>
</protein>
<dbReference type="AlphaFoldDB" id="A0A853ES92"/>
<evidence type="ECO:0000313" key="4">
    <source>
        <dbReference type="EMBL" id="NYS93465.1"/>
    </source>
</evidence>
<reference evidence="4 5" key="1">
    <citation type="submission" date="2020-07" db="EMBL/GenBank/DDBJ databases">
        <title>MOT database genomes.</title>
        <authorList>
            <person name="Joseph S."/>
            <person name="Aduse-Opoku J."/>
            <person name="Hashim A."/>
            <person name="Wade W."/>
            <person name="Curtis M."/>
        </authorList>
    </citation>
    <scope>NUCLEOTIDE SEQUENCE [LARGE SCALE GENOMIC DNA]</scope>
    <source>
        <strain evidence="4 5">DSM 100099</strain>
    </source>
</reference>
<dbReference type="SUPFAM" id="SSF48498">
    <property type="entry name" value="Tetracyclin repressor-like, C-terminal domain"/>
    <property type="match status" value="1"/>
</dbReference>
<dbReference type="Pfam" id="PF00440">
    <property type="entry name" value="TetR_N"/>
    <property type="match status" value="1"/>
</dbReference>
<dbReference type="Pfam" id="PF17926">
    <property type="entry name" value="TetR_C_21"/>
    <property type="match status" value="1"/>
</dbReference>
<dbReference type="GO" id="GO:0003677">
    <property type="term" value="F:DNA binding"/>
    <property type="evidence" value="ECO:0007669"/>
    <property type="project" value="UniProtKB-UniRule"/>
</dbReference>
<dbReference type="SUPFAM" id="SSF46689">
    <property type="entry name" value="Homeodomain-like"/>
    <property type="match status" value="1"/>
</dbReference>
<evidence type="ECO:0000313" key="5">
    <source>
        <dbReference type="Proteomes" id="UP000561011"/>
    </source>
</evidence>
<comment type="caution">
    <text evidence="4">The sequence shown here is derived from an EMBL/GenBank/DDBJ whole genome shotgun (WGS) entry which is preliminary data.</text>
</comment>
<name>A0A853ES92_9MICO</name>
<gene>
    <name evidence="4" type="ORF">HZZ10_07995</name>
</gene>
<dbReference type="InterPro" id="IPR009057">
    <property type="entry name" value="Homeodomain-like_sf"/>
</dbReference>
<dbReference type="Proteomes" id="UP000561011">
    <property type="component" value="Unassembled WGS sequence"/>
</dbReference>
<dbReference type="PRINTS" id="PR00455">
    <property type="entry name" value="HTHTETR"/>
</dbReference>
<dbReference type="InterPro" id="IPR036271">
    <property type="entry name" value="Tet_transcr_reg_TetR-rel_C_sf"/>
</dbReference>
<evidence type="ECO:0000256" key="1">
    <source>
        <dbReference type="ARBA" id="ARBA00023125"/>
    </source>
</evidence>
<dbReference type="InterPro" id="IPR050109">
    <property type="entry name" value="HTH-type_TetR-like_transc_reg"/>
</dbReference>
<dbReference type="InterPro" id="IPR001647">
    <property type="entry name" value="HTH_TetR"/>
</dbReference>
<evidence type="ECO:0000259" key="3">
    <source>
        <dbReference type="PROSITE" id="PS50977"/>
    </source>
</evidence>
<accession>A0A853ES92</accession>